<feature type="region of interest" description="Disordered" evidence="1">
    <location>
        <begin position="629"/>
        <end position="670"/>
    </location>
</feature>
<evidence type="ECO:0000313" key="3">
    <source>
        <dbReference type="Proteomes" id="UP001152646"/>
    </source>
</evidence>
<sequence>MGIHHEALQPPQLFSIVKGDVAQPSQIELDEALGKSREYWSLLASVANAQRDHGILPNFTDPRNSLRRVPKFQARPKKVFTRGRNLAMEASSIWKVSNHGDCDGLKPEVSRRAFMNLAVDKSVSVELDGQAFNTWIGTTVEARANANYIGILTLGWSYILSARLIELRGKGATLQYTESQAQYNDECTPRCPTTFSLDIGKVQDDVARWWSAILAPGEGWKALVTHNSRDFVSPWSVSHDCARPFSIKHETPASDSVFVPLSSQRAFDVLSGFSILHGLESQFPISLATALALPVHRYFGWTAHLPTPRLEEHKETLGSSSQSLPRVWQECLSNIEYYMSLSCDPERMFSTLCGPFWESEVPCNLVSPWLHPALNEVITSSLPVATHDQKADFVPGAREKELSDLLSARDQEVFALLCAIRRPSIGALCIGAVISGLGPRIVRRVENGHPPLDQHAFAWTGSPQCFHDFSGVGPYRSDGSDFIARQDVWRLLHLPKTDPDDVFFHTRPFGCWAPCGKSSIFNCDLQVASHFECPRHEFYYDHWRWNLEDGSSFDDYGFSRELTTPVPKGLSDILETANPICLKTTDLDAEQEASVEACHQIFRWLADGDDGFPSEKVYQDDWIKEIVDCDDSNEESDKESREDDNKPKYDSERESQIQSWVDSTSLEVSC</sequence>
<comment type="caution">
    <text evidence="2">The sequence shown here is derived from an EMBL/GenBank/DDBJ whole genome shotgun (WGS) entry which is preliminary data.</text>
</comment>
<evidence type="ECO:0000313" key="2">
    <source>
        <dbReference type="EMBL" id="CAG8373223.1"/>
    </source>
</evidence>
<gene>
    <name evidence="2" type="ORF">PSALAMII_LOCUS5159</name>
</gene>
<dbReference type="Proteomes" id="UP001152646">
    <property type="component" value="Unassembled WGS sequence"/>
</dbReference>
<feature type="compositionally biased region" description="Polar residues" evidence="1">
    <location>
        <begin position="656"/>
        <end position="670"/>
    </location>
</feature>
<evidence type="ECO:0000256" key="1">
    <source>
        <dbReference type="SAM" id="MobiDB-lite"/>
    </source>
</evidence>
<dbReference type="OrthoDB" id="2427554at2759"/>
<name>A0A9W4NJ64_9EURO</name>
<proteinExistence type="predicted"/>
<dbReference type="AlphaFoldDB" id="A0A9W4NJ64"/>
<protein>
    <submittedName>
        <fullName evidence="2">Uncharacterized protein</fullName>
    </submittedName>
</protein>
<dbReference type="EMBL" id="CAJVPA010000183">
    <property type="protein sequence ID" value="CAG8373223.1"/>
    <property type="molecule type" value="Genomic_DNA"/>
</dbReference>
<reference evidence="2" key="1">
    <citation type="submission" date="2021-07" db="EMBL/GenBank/DDBJ databases">
        <authorList>
            <person name="Branca A.L. A."/>
        </authorList>
    </citation>
    <scope>NUCLEOTIDE SEQUENCE</scope>
</reference>
<accession>A0A9W4NJ64</accession>
<organism evidence="2 3">
    <name type="scientific">Penicillium salamii</name>
    <dbReference type="NCBI Taxonomy" id="1612424"/>
    <lineage>
        <taxon>Eukaryota</taxon>
        <taxon>Fungi</taxon>
        <taxon>Dikarya</taxon>
        <taxon>Ascomycota</taxon>
        <taxon>Pezizomycotina</taxon>
        <taxon>Eurotiomycetes</taxon>
        <taxon>Eurotiomycetidae</taxon>
        <taxon>Eurotiales</taxon>
        <taxon>Aspergillaceae</taxon>
        <taxon>Penicillium</taxon>
    </lineage>
</organism>
<feature type="compositionally biased region" description="Basic and acidic residues" evidence="1">
    <location>
        <begin position="638"/>
        <end position="655"/>
    </location>
</feature>